<sequence length="43" mass="4492">MIAEFGLAALCLAAALSVLLLALSALACPTWRIRLFQSSTATL</sequence>
<keyword evidence="2" id="KW-1185">Reference proteome</keyword>
<evidence type="ECO:0000313" key="2">
    <source>
        <dbReference type="Proteomes" id="UP001597400"/>
    </source>
</evidence>
<accession>A0ABW4TXW4</accession>
<evidence type="ECO:0000313" key="1">
    <source>
        <dbReference type="EMBL" id="MFD1951527.1"/>
    </source>
</evidence>
<proteinExistence type="predicted"/>
<dbReference type="EMBL" id="JBHUGS010000003">
    <property type="protein sequence ID" value="MFD1951527.1"/>
    <property type="molecule type" value="Genomic_DNA"/>
</dbReference>
<comment type="caution">
    <text evidence="1">The sequence shown here is derived from an EMBL/GenBank/DDBJ whole genome shotgun (WGS) entry which is preliminary data.</text>
</comment>
<dbReference type="RefSeq" id="WP_380930268.1">
    <property type="nucleotide sequence ID" value="NZ_JBHUGS010000003.1"/>
</dbReference>
<protein>
    <submittedName>
        <fullName evidence="1">Uncharacterized protein</fullName>
    </submittedName>
</protein>
<dbReference type="Proteomes" id="UP001597400">
    <property type="component" value="Unassembled WGS sequence"/>
</dbReference>
<organism evidence="1 2">
    <name type="scientific">Sphingomonas arantia</name>
    <dbReference type="NCBI Taxonomy" id="1460676"/>
    <lineage>
        <taxon>Bacteria</taxon>
        <taxon>Pseudomonadati</taxon>
        <taxon>Pseudomonadota</taxon>
        <taxon>Alphaproteobacteria</taxon>
        <taxon>Sphingomonadales</taxon>
        <taxon>Sphingomonadaceae</taxon>
        <taxon>Sphingomonas</taxon>
    </lineage>
</organism>
<reference evidence="2" key="1">
    <citation type="journal article" date="2019" name="Int. J. Syst. Evol. Microbiol.">
        <title>The Global Catalogue of Microorganisms (GCM) 10K type strain sequencing project: providing services to taxonomists for standard genome sequencing and annotation.</title>
        <authorList>
            <consortium name="The Broad Institute Genomics Platform"/>
            <consortium name="The Broad Institute Genome Sequencing Center for Infectious Disease"/>
            <person name="Wu L."/>
            <person name="Ma J."/>
        </authorList>
    </citation>
    <scope>NUCLEOTIDE SEQUENCE [LARGE SCALE GENOMIC DNA]</scope>
    <source>
        <strain evidence="2">CGMCC 1.12702</strain>
    </source>
</reference>
<name>A0ABW4TXW4_9SPHN</name>
<gene>
    <name evidence="1" type="ORF">ACFSGX_12205</name>
</gene>